<dbReference type="EMBL" id="AFAR01000186">
    <property type="protein sequence ID" value="EGF26364.1"/>
    <property type="molecule type" value="Genomic_DNA"/>
</dbReference>
<protein>
    <submittedName>
        <fullName evidence="1">Uncharacterized protein</fullName>
    </submittedName>
</protein>
<proteinExistence type="predicted"/>
<sequence>MVLLLAASSHDGVADDATNPKTTIHPELIEVRNLTGLRWDRSTLESIHGDRHPKVVALDQRIRRTELLPEKTRPTRSRPCLEISIEESKALRTVVNASLTELQDQGSVTE</sequence>
<dbReference type="RefSeq" id="WP_007327614.1">
    <property type="nucleotide sequence ID" value="NZ_AFAR01000186.1"/>
</dbReference>
<accession>F2AVF4</accession>
<reference evidence="1 2" key="1">
    <citation type="journal article" date="2013" name="Mar. Genomics">
        <title>Expression of sulfatases in Rhodopirellula baltica and the diversity of sulfatases in the genus Rhodopirellula.</title>
        <authorList>
            <person name="Wegner C.E."/>
            <person name="Richter-Heitmann T."/>
            <person name="Klindworth A."/>
            <person name="Klockow C."/>
            <person name="Richter M."/>
            <person name="Achstetter T."/>
            <person name="Glockner F.O."/>
            <person name="Harder J."/>
        </authorList>
    </citation>
    <scope>NUCLEOTIDE SEQUENCE [LARGE SCALE GENOMIC DNA]</scope>
    <source>
        <strain evidence="1 2">WH47</strain>
    </source>
</reference>
<gene>
    <name evidence="1" type="ORF">RBWH47_05247</name>
</gene>
<name>F2AVF4_RHOBT</name>
<comment type="caution">
    <text evidence="1">The sequence shown here is derived from an EMBL/GenBank/DDBJ whole genome shotgun (WGS) entry which is preliminary data.</text>
</comment>
<evidence type="ECO:0000313" key="1">
    <source>
        <dbReference type="EMBL" id="EGF26364.1"/>
    </source>
</evidence>
<dbReference type="PATRIC" id="fig|991778.3.peg.3939"/>
<organism evidence="1 2">
    <name type="scientific">Rhodopirellula baltica WH47</name>
    <dbReference type="NCBI Taxonomy" id="991778"/>
    <lineage>
        <taxon>Bacteria</taxon>
        <taxon>Pseudomonadati</taxon>
        <taxon>Planctomycetota</taxon>
        <taxon>Planctomycetia</taxon>
        <taxon>Pirellulales</taxon>
        <taxon>Pirellulaceae</taxon>
        <taxon>Rhodopirellula</taxon>
    </lineage>
</organism>
<dbReference type="AlphaFoldDB" id="F2AVF4"/>
<evidence type="ECO:0000313" key="2">
    <source>
        <dbReference type="Proteomes" id="UP000006222"/>
    </source>
</evidence>
<dbReference type="Proteomes" id="UP000006222">
    <property type="component" value="Unassembled WGS sequence"/>
</dbReference>